<feature type="domain" description="Helix-turn-helix" evidence="1">
    <location>
        <begin position="2"/>
        <end position="41"/>
    </location>
</feature>
<name>A0A927MW43_9ACTN</name>
<dbReference type="Pfam" id="PF12728">
    <property type="entry name" value="HTH_17"/>
    <property type="match status" value="1"/>
</dbReference>
<dbReference type="InterPro" id="IPR010093">
    <property type="entry name" value="SinI_DNA-bd"/>
</dbReference>
<gene>
    <name evidence="2" type="ORF">HEB94_003201</name>
</gene>
<dbReference type="Proteomes" id="UP000638648">
    <property type="component" value="Unassembled WGS sequence"/>
</dbReference>
<protein>
    <submittedName>
        <fullName evidence="2">Excisionase family DNA binding protein</fullName>
    </submittedName>
</protein>
<reference evidence="2" key="1">
    <citation type="submission" date="2020-10" db="EMBL/GenBank/DDBJ databases">
        <title>Sequencing the genomes of 1000 actinobacteria strains.</title>
        <authorList>
            <person name="Klenk H.-P."/>
        </authorList>
    </citation>
    <scope>NUCLEOTIDE SEQUENCE</scope>
    <source>
        <strain evidence="2">DSM 45354</strain>
    </source>
</reference>
<accession>A0A927MW43</accession>
<organism evidence="2 3">
    <name type="scientific">Actinopolymorpha pittospori</name>
    <dbReference type="NCBI Taxonomy" id="648752"/>
    <lineage>
        <taxon>Bacteria</taxon>
        <taxon>Bacillati</taxon>
        <taxon>Actinomycetota</taxon>
        <taxon>Actinomycetes</taxon>
        <taxon>Propionibacteriales</taxon>
        <taxon>Actinopolymorphaceae</taxon>
        <taxon>Actinopolymorpha</taxon>
    </lineage>
</organism>
<comment type="caution">
    <text evidence="2">The sequence shown here is derived from an EMBL/GenBank/DDBJ whole genome shotgun (WGS) entry which is preliminary data.</text>
</comment>
<evidence type="ECO:0000313" key="3">
    <source>
        <dbReference type="Proteomes" id="UP000638648"/>
    </source>
</evidence>
<dbReference type="AlphaFoldDB" id="A0A927MW43"/>
<proteinExistence type="predicted"/>
<dbReference type="GO" id="GO:0003677">
    <property type="term" value="F:DNA binding"/>
    <property type="evidence" value="ECO:0007669"/>
    <property type="project" value="InterPro"/>
</dbReference>
<sequence>MRLLSMSRTVIYEKIRAGRLRIVKEGRTTLVPAEAIEEYVELLKQEAEVSRYGKAS</sequence>
<keyword evidence="3" id="KW-1185">Reference proteome</keyword>
<evidence type="ECO:0000259" key="1">
    <source>
        <dbReference type="Pfam" id="PF12728"/>
    </source>
</evidence>
<dbReference type="NCBIfam" id="TIGR01764">
    <property type="entry name" value="excise"/>
    <property type="match status" value="1"/>
</dbReference>
<dbReference type="InterPro" id="IPR041657">
    <property type="entry name" value="HTH_17"/>
</dbReference>
<dbReference type="EMBL" id="JADBEM010000001">
    <property type="protein sequence ID" value="MBE1606353.1"/>
    <property type="molecule type" value="Genomic_DNA"/>
</dbReference>
<evidence type="ECO:0000313" key="2">
    <source>
        <dbReference type="EMBL" id="MBE1606353.1"/>
    </source>
</evidence>